<organism evidence="1 2">
    <name type="scientific">Hydra vulgaris</name>
    <name type="common">Hydra</name>
    <name type="synonym">Hydra attenuata</name>
    <dbReference type="NCBI Taxonomy" id="6087"/>
    <lineage>
        <taxon>Eukaryota</taxon>
        <taxon>Metazoa</taxon>
        <taxon>Cnidaria</taxon>
        <taxon>Hydrozoa</taxon>
        <taxon>Hydroidolina</taxon>
        <taxon>Anthoathecata</taxon>
        <taxon>Aplanulata</taxon>
        <taxon>Hydridae</taxon>
        <taxon>Hydra</taxon>
    </lineage>
</organism>
<sequence>MLEISMTSLSLKKTSGVCTSSVQTVNTENIQQELTEAFNTMSILIEKHSSNAAFLKGVSKLCTRLKQNETNISNLSSSLHCFGIDFYQSRRVVNTTLRKKSNGVKIKVQPEAVKRRKIKNGSKASIQKGMVKRNNPFNVSDVSTKRAHSFSECVKDNVAVSKKAGITMGSKTKLLSSKLITMTTKSEERICHSTTLT</sequence>
<evidence type="ECO:0000313" key="1">
    <source>
        <dbReference type="Proteomes" id="UP001652625"/>
    </source>
</evidence>
<name>A0ABM4BLZ7_HYDVU</name>
<dbReference type="Proteomes" id="UP001652625">
    <property type="component" value="Chromosome 03"/>
</dbReference>
<evidence type="ECO:0000313" key="3">
    <source>
        <dbReference type="RefSeq" id="XP_065650100.1"/>
    </source>
</evidence>
<gene>
    <name evidence="2 3" type="primary">LOC136078351</name>
</gene>
<dbReference type="RefSeq" id="XP_065650100.1">
    <property type="nucleotide sequence ID" value="XM_065794028.1"/>
</dbReference>
<dbReference type="RefSeq" id="XP_065650099.1">
    <property type="nucleotide sequence ID" value="XM_065794027.1"/>
</dbReference>
<proteinExistence type="predicted"/>
<keyword evidence="1" id="KW-1185">Reference proteome</keyword>
<accession>A0ABM4BLZ7</accession>
<evidence type="ECO:0000313" key="2">
    <source>
        <dbReference type="RefSeq" id="XP_065650099.1"/>
    </source>
</evidence>
<dbReference type="GeneID" id="136078351"/>
<protein>
    <submittedName>
        <fullName evidence="2 3">Uncharacterized protein LOC136078351 isoform X2</fullName>
    </submittedName>
</protein>
<reference evidence="2 3" key="1">
    <citation type="submission" date="2025-05" db="UniProtKB">
        <authorList>
            <consortium name="RefSeq"/>
        </authorList>
    </citation>
    <scope>IDENTIFICATION</scope>
</reference>